<keyword evidence="2" id="KW-1185">Reference proteome</keyword>
<protein>
    <submittedName>
        <fullName evidence="1">Uncharacterized protein</fullName>
    </submittedName>
</protein>
<gene>
    <name evidence="1" type="ORF">V5799_022525</name>
</gene>
<organism evidence="1 2">
    <name type="scientific">Amblyomma americanum</name>
    <name type="common">Lone star tick</name>
    <dbReference type="NCBI Taxonomy" id="6943"/>
    <lineage>
        <taxon>Eukaryota</taxon>
        <taxon>Metazoa</taxon>
        <taxon>Ecdysozoa</taxon>
        <taxon>Arthropoda</taxon>
        <taxon>Chelicerata</taxon>
        <taxon>Arachnida</taxon>
        <taxon>Acari</taxon>
        <taxon>Parasitiformes</taxon>
        <taxon>Ixodida</taxon>
        <taxon>Ixodoidea</taxon>
        <taxon>Ixodidae</taxon>
        <taxon>Amblyomminae</taxon>
        <taxon>Amblyomma</taxon>
    </lineage>
</organism>
<dbReference type="Proteomes" id="UP001321473">
    <property type="component" value="Unassembled WGS sequence"/>
</dbReference>
<name>A0AAQ4FMA1_AMBAM</name>
<evidence type="ECO:0000313" key="1">
    <source>
        <dbReference type="EMBL" id="KAK8787698.1"/>
    </source>
</evidence>
<accession>A0AAQ4FMA1</accession>
<proteinExistence type="predicted"/>
<dbReference type="AlphaFoldDB" id="A0AAQ4FMA1"/>
<sequence length="71" mass="7981">MAICREVHLVRKCAAFMSTALLLSGTLLDICIEIWNVIGHLFLVSNDCVLLNVRKIKEQFKIISLVLCVHA</sequence>
<reference evidence="1 2" key="1">
    <citation type="journal article" date="2023" name="Arcadia Sci">
        <title>De novo assembly of a long-read Amblyomma americanum tick genome.</title>
        <authorList>
            <person name="Chou S."/>
            <person name="Poskanzer K.E."/>
            <person name="Rollins M."/>
            <person name="Thuy-Boun P.S."/>
        </authorList>
    </citation>
    <scope>NUCLEOTIDE SEQUENCE [LARGE SCALE GENOMIC DNA]</scope>
    <source>
        <strain evidence="1">F_SG_1</strain>
        <tissue evidence="1">Salivary glands</tissue>
    </source>
</reference>
<evidence type="ECO:0000313" key="2">
    <source>
        <dbReference type="Proteomes" id="UP001321473"/>
    </source>
</evidence>
<dbReference type="EMBL" id="JARKHS020001540">
    <property type="protein sequence ID" value="KAK8787698.1"/>
    <property type="molecule type" value="Genomic_DNA"/>
</dbReference>
<comment type="caution">
    <text evidence="1">The sequence shown here is derived from an EMBL/GenBank/DDBJ whole genome shotgun (WGS) entry which is preliminary data.</text>
</comment>